<dbReference type="CDD" id="cd00448">
    <property type="entry name" value="YjgF_YER057c_UK114_family"/>
    <property type="match status" value="1"/>
</dbReference>
<dbReference type="PANTHER" id="PTHR11803:SF39">
    <property type="entry name" value="2-IMINOBUTANOATE_2-IMINOPROPANOATE DEAMINASE"/>
    <property type="match status" value="1"/>
</dbReference>
<protein>
    <submittedName>
        <fullName evidence="2">Endoribonuclease L-PSP</fullName>
    </submittedName>
</protein>
<evidence type="ECO:0000256" key="1">
    <source>
        <dbReference type="ARBA" id="ARBA00010552"/>
    </source>
</evidence>
<proteinExistence type="inferred from homology"/>
<dbReference type="SUPFAM" id="SSF55298">
    <property type="entry name" value="YjgF-like"/>
    <property type="match status" value="1"/>
</dbReference>
<comment type="similarity">
    <text evidence="1">Belongs to the RutC family.</text>
</comment>
<dbReference type="InterPro" id="IPR006056">
    <property type="entry name" value="RidA"/>
</dbReference>
<dbReference type="Proteomes" id="UP000183812">
    <property type="component" value="Unassembled WGS sequence"/>
</dbReference>
<dbReference type="AlphaFoldDB" id="A0A0N8VFQ4"/>
<dbReference type="FunFam" id="3.30.1330.40:FF:000001">
    <property type="entry name" value="L-PSP family endoribonuclease"/>
    <property type="match status" value="1"/>
</dbReference>
<evidence type="ECO:0000313" key="2">
    <source>
        <dbReference type="EMBL" id="SDF91822.1"/>
    </source>
</evidence>
<organism evidence="2 3">
    <name type="scientific">Rhodobacter capsulatus</name>
    <name type="common">Rhodopseudomonas capsulata</name>
    <dbReference type="NCBI Taxonomy" id="1061"/>
    <lineage>
        <taxon>Bacteria</taxon>
        <taxon>Pseudomonadati</taxon>
        <taxon>Pseudomonadota</taxon>
        <taxon>Alphaproteobacteria</taxon>
        <taxon>Rhodobacterales</taxon>
        <taxon>Rhodobacter group</taxon>
        <taxon>Rhodobacter</taxon>
    </lineage>
</organism>
<gene>
    <name evidence="2" type="ORF">SAMN04244550_03088</name>
</gene>
<dbReference type="GO" id="GO:0019239">
    <property type="term" value="F:deaminase activity"/>
    <property type="evidence" value="ECO:0007669"/>
    <property type="project" value="TreeGrafter"/>
</dbReference>
<name>A0A0N8VFQ4_RHOCA</name>
<evidence type="ECO:0000313" key="3">
    <source>
        <dbReference type="Proteomes" id="UP000183812"/>
    </source>
</evidence>
<dbReference type="Gene3D" id="3.30.1330.40">
    <property type="entry name" value="RutC-like"/>
    <property type="match status" value="1"/>
</dbReference>
<dbReference type="PANTHER" id="PTHR11803">
    <property type="entry name" value="2-IMINOBUTANOATE/2-IMINOPROPANOATE DEAMINASE RIDA"/>
    <property type="match status" value="1"/>
</dbReference>
<dbReference type="NCBIfam" id="TIGR00004">
    <property type="entry name" value="Rid family detoxifying hydrolase"/>
    <property type="match status" value="1"/>
</dbReference>
<dbReference type="EMBL" id="FNAY01000021">
    <property type="protein sequence ID" value="SDF91822.1"/>
    <property type="molecule type" value="Genomic_DNA"/>
</dbReference>
<accession>A0A0N8VFQ4</accession>
<dbReference type="GO" id="GO:0005829">
    <property type="term" value="C:cytosol"/>
    <property type="evidence" value="ECO:0007669"/>
    <property type="project" value="TreeGrafter"/>
</dbReference>
<dbReference type="OrthoDB" id="9809792at2"/>
<dbReference type="InterPro" id="IPR035959">
    <property type="entry name" value="RutC-like_sf"/>
</dbReference>
<reference evidence="2 3" key="1">
    <citation type="submission" date="2016-10" db="EMBL/GenBank/DDBJ databases">
        <authorList>
            <person name="de Groot N.N."/>
        </authorList>
    </citation>
    <scope>NUCLEOTIDE SEQUENCE [LARGE SCALE GENOMIC DNA]</scope>
    <source>
        <strain evidence="3">DSM 938 / 37b4</strain>
    </source>
</reference>
<sequence>MYHEVIESPEAPLPLGTYTQARKAGNMIFLSGQAPIDPVEGSLAACTPEVQIRQCLKNLAAVARQAGGSLDDVVKVTVFLTDFGDFPIVNRCMAEFFSEPYPARSAVGAVALPAGGAVAIEAIMMLETC</sequence>
<dbReference type="Pfam" id="PF01042">
    <property type="entry name" value="Ribonuc_L-PSP"/>
    <property type="match status" value="1"/>
</dbReference>
<dbReference type="InterPro" id="IPR006175">
    <property type="entry name" value="YjgF/YER057c/UK114"/>
</dbReference>